<dbReference type="EMBL" id="RZUI01000006">
    <property type="protein sequence ID" value="KAA8830241.1"/>
    <property type="molecule type" value="Genomic_DNA"/>
</dbReference>
<gene>
    <name evidence="2" type="ORF">EMO89_06195</name>
</gene>
<evidence type="ECO:0000313" key="3">
    <source>
        <dbReference type="Proteomes" id="UP000412028"/>
    </source>
</evidence>
<reference evidence="2 3" key="1">
    <citation type="journal article" date="2019" name="Syst. Appl. Microbiol.">
        <title>Characterization of Bifidobacterium species in feaces of the Egyptian fruit bat: Description of B. vespertilionis sp. nov. and B. rousetti sp. nov.</title>
        <authorList>
            <person name="Modesto M."/>
            <person name="Satti M."/>
            <person name="Watanabe K."/>
            <person name="Puglisi E."/>
            <person name="Morelli L."/>
            <person name="Huang C.-H."/>
            <person name="Liou J.-S."/>
            <person name="Miyashita M."/>
            <person name="Tamura T."/>
            <person name="Saito S."/>
            <person name="Mori K."/>
            <person name="Huang L."/>
            <person name="Sciavilla P."/>
            <person name="Sandri C."/>
            <person name="Spiezio C."/>
            <person name="Vitali F."/>
            <person name="Cavalieri D."/>
            <person name="Perpetuini G."/>
            <person name="Tofalo R."/>
            <person name="Bonetti A."/>
            <person name="Arita M."/>
            <person name="Mattarelli P."/>
        </authorList>
    </citation>
    <scope>NUCLEOTIDE SEQUENCE [LARGE SCALE GENOMIC DNA]</scope>
    <source>
        <strain evidence="2 3">RST7</strain>
    </source>
</reference>
<keyword evidence="1" id="KW-1133">Transmembrane helix</keyword>
<dbReference type="Proteomes" id="UP000412028">
    <property type="component" value="Unassembled WGS sequence"/>
</dbReference>
<accession>A0A5M9ZRF8</accession>
<feature type="transmembrane region" description="Helical" evidence="1">
    <location>
        <begin position="130"/>
        <end position="152"/>
    </location>
</feature>
<evidence type="ECO:0008006" key="4">
    <source>
        <dbReference type="Google" id="ProtNLM"/>
    </source>
</evidence>
<feature type="transmembrane region" description="Helical" evidence="1">
    <location>
        <begin position="48"/>
        <end position="73"/>
    </location>
</feature>
<sequence length="260" mass="28960">MFIRIAQSFNTISRSIIAFLILDIILITTMLPWNIVVMFTDSFSALSIPMLALVAVVAYTISAPALAAAFAAYRDSPIMRYGENDDVRLRRNHTYESIAAVADPYWSVEEENRTARPYLRAYVSLFGRSLITSLMFGAILAVLVEALCLALSSPNGSVVAAVLMALSAITVVAHMTALNLIVEFPNAHYPAILRNGFLLTAAKWPFALLAMIVLAVYMGMMLHWPWFMLLFGTGLVFFFLYHCVEHITRHVVEQMIAEES</sequence>
<feature type="transmembrane region" description="Helical" evidence="1">
    <location>
        <begin position="158"/>
        <end position="184"/>
    </location>
</feature>
<proteinExistence type="predicted"/>
<keyword evidence="1" id="KW-0812">Transmembrane</keyword>
<name>A0A5M9ZRF8_9BIFI</name>
<feature type="transmembrane region" description="Helical" evidence="1">
    <location>
        <begin position="12"/>
        <end position="36"/>
    </location>
</feature>
<protein>
    <recommendedName>
        <fullName evidence="4">DUF624 domain-containing protein</fullName>
    </recommendedName>
</protein>
<dbReference type="RefSeq" id="WP_150381336.1">
    <property type="nucleotide sequence ID" value="NZ_RZUI01000006.1"/>
</dbReference>
<keyword evidence="1" id="KW-0472">Membrane</keyword>
<organism evidence="2 3">
    <name type="scientific">Bifidobacterium tissieri</name>
    <dbReference type="NCBI Taxonomy" id="1630162"/>
    <lineage>
        <taxon>Bacteria</taxon>
        <taxon>Bacillati</taxon>
        <taxon>Actinomycetota</taxon>
        <taxon>Actinomycetes</taxon>
        <taxon>Bifidobacteriales</taxon>
        <taxon>Bifidobacteriaceae</taxon>
        <taxon>Bifidobacterium</taxon>
    </lineage>
</organism>
<feature type="transmembrane region" description="Helical" evidence="1">
    <location>
        <begin position="196"/>
        <end position="218"/>
    </location>
</feature>
<feature type="transmembrane region" description="Helical" evidence="1">
    <location>
        <begin position="224"/>
        <end position="244"/>
    </location>
</feature>
<evidence type="ECO:0000313" key="2">
    <source>
        <dbReference type="EMBL" id="KAA8830241.1"/>
    </source>
</evidence>
<dbReference type="OrthoDB" id="3231382at2"/>
<dbReference type="AlphaFoldDB" id="A0A5M9ZRF8"/>
<comment type="caution">
    <text evidence="2">The sequence shown here is derived from an EMBL/GenBank/DDBJ whole genome shotgun (WGS) entry which is preliminary data.</text>
</comment>
<evidence type="ECO:0000256" key="1">
    <source>
        <dbReference type="SAM" id="Phobius"/>
    </source>
</evidence>